<evidence type="ECO:0000256" key="1">
    <source>
        <dbReference type="SAM" id="MobiDB-lite"/>
    </source>
</evidence>
<dbReference type="Proteomes" id="UP001153269">
    <property type="component" value="Unassembled WGS sequence"/>
</dbReference>
<feature type="region of interest" description="Disordered" evidence="1">
    <location>
        <begin position="168"/>
        <end position="205"/>
    </location>
</feature>
<sequence length="205" mass="22340">MKTESFTLRRQSATSWVDEGERERGRGGRGGRERETSSQALSIISPASLAAQPLLLNEVRCSSAQPLAPCVRLSVLQHLLSEISLSSSRMMLRAALPPSSLSIVPMGTGQRSYSPGRGCFWFQKNNMARGGKAKLFNLHVFGLRQEGDIRCRLGKKMLPPHREVLAELTEPPLRSSSLPPSSSCQSEGRSSPDLSTLAPPISSIR</sequence>
<feature type="region of interest" description="Disordered" evidence="1">
    <location>
        <begin position="1"/>
        <end position="38"/>
    </location>
</feature>
<accession>A0A9N7VI97</accession>
<gene>
    <name evidence="2" type="ORF">PLEPLA_LOCUS37874</name>
</gene>
<protein>
    <submittedName>
        <fullName evidence="2">Uncharacterized protein</fullName>
    </submittedName>
</protein>
<name>A0A9N7VI97_PLEPL</name>
<evidence type="ECO:0000313" key="2">
    <source>
        <dbReference type="EMBL" id="CAB1450185.1"/>
    </source>
</evidence>
<reference evidence="2" key="1">
    <citation type="submission" date="2020-03" db="EMBL/GenBank/DDBJ databases">
        <authorList>
            <person name="Weist P."/>
        </authorList>
    </citation>
    <scope>NUCLEOTIDE SEQUENCE</scope>
</reference>
<dbReference type="EMBL" id="CADEAL010004045">
    <property type="protein sequence ID" value="CAB1450185.1"/>
    <property type="molecule type" value="Genomic_DNA"/>
</dbReference>
<comment type="caution">
    <text evidence="2">The sequence shown here is derived from an EMBL/GenBank/DDBJ whole genome shotgun (WGS) entry which is preliminary data.</text>
</comment>
<proteinExistence type="predicted"/>
<dbReference type="AlphaFoldDB" id="A0A9N7VI97"/>
<feature type="compositionally biased region" description="Polar residues" evidence="1">
    <location>
        <begin position="1"/>
        <end position="15"/>
    </location>
</feature>
<feature type="compositionally biased region" description="Low complexity" evidence="1">
    <location>
        <begin position="171"/>
        <end position="183"/>
    </location>
</feature>
<evidence type="ECO:0000313" key="3">
    <source>
        <dbReference type="Proteomes" id="UP001153269"/>
    </source>
</evidence>
<keyword evidence="3" id="KW-1185">Reference proteome</keyword>
<feature type="compositionally biased region" description="Polar residues" evidence="1">
    <location>
        <begin position="184"/>
        <end position="194"/>
    </location>
</feature>
<feature type="compositionally biased region" description="Basic and acidic residues" evidence="1">
    <location>
        <begin position="19"/>
        <end position="36"/>
    </location>
</feature>
<organism evidence="2 3">
    <name type="scientific">Pleuronectes platessa</name>
    <name type="common">European plaice</name>
    <dbReference type="NCBI Taxonomy" id="8262"/>
    <lineage>
        <taxon>Eukaryota</taxon>
        <taxon>Metazoa</taxon>
        <taxon>Chordata</taxon>
        <taxon>Craniata</taxon>
        <taxon>Vertebrata</taxon>
        <taxon>Euteleostomi</taxon>
        <taxon>Actinopterygii</taxon>
        <taxon>Neopterygii</taxon>
        <taxon>Teleostei</taxon>
        <taxon>Neoteleostei</taxon>
        <taxon>Acanthomorphata</taxon>
        <taxon>Carangaria</taxon>
        <taxon>Pleuronectiformes</taxon>
        <taxon>Pleuronectoidei</taxon>
        <taxon>Pleuronectidae</taxon>
        <taxon>Pleuronectes</taxon>
    </lineage>
</organism>